<dbReference type="AlphaFoldDB" id="A0A2I1PBT9"/>
<proteinExistence type="predicted"/>
<feature type="compositionally biased region" description="Polar residues" evidence="1">
    <location>
        <begin position="11"/>
        <end position="20"/>
    </location>
</feature>
<sequence length="83" mass="9494">MRSAPHDHTASALTPQARTRQLTDRLRNEARRRGAPVDSLRKQFVFALMFKRLFHHDDGEWGSSELSVGHGVSPPPMRSMRSR</sequence>
<feature type="compositionally biased region" description="Basic and acidic residues" evidence="1">
    <location>
        <begin position="21"/>
        <end position="32"/>
    </location>
</feature>
<accession>A0A2I1PBT9</accession>
<organism evidence="2 3">
    <name type="scientific">Kytococcus schroeteri</name>
    <dbReference type="NCBI Taxonomy" id="138300"/>
    <lineage>
        <taxon>Bacteria</taxon>
        <taxon>Bacillati</taxon>
        <taxon>Actinomycetota</taxon>
        <taxon>Actinomycetes</taxon>
        <taxon>Micrococcales</taxon>
        <taxon>Kytococcaceae</taxon>
        <taxon>Kytococcus</taxon>
    </lineage>
</organism>
<evidence type="ECO:0000313" key="3">
    <source>
        <dbReference type="Proteomes" id="UP000234206"/>
    </source>
</evidence>
<keyword evidence="3" id="KW-1185">Reference proteome</keyword>
<name>A0A2I1PBT9_9MICO</name>
<protein>
    <submittedName>
        <fullName evidence="2">Uncharacterized protein</fullName>
    </submittedName>
</protein>
<feature type="region of interest" description="Disordered" evidence="1">
    <location>
        <begin position="1"/>
        <end position="36"/>
    </location>
</feature>
<reference evidence="2 3" key="1">
    <citation type="submission" date="2017-12" db="EMBL/GenBank/DDBJ databases">
        <title>Phylogenetic diversity of female urinary microbiome.</title>
        <authorList>
            <person name="Thomas-White K."/>
            <person name="Wolfe A.J."/>
        </authorList>
    </citation>
    <scope>NUCLEOTIDE SEQUENCE [LARGE SCALE GENOMIC DNA]</scope>
    <source>
        <strain evidence="2 3">UMB1298</strain>
    </source>
</reference>
<dbReference type="Proteomes" id="UP000234206">
    <property type="component" value="Unassembled WGS sequence"/>
</dbReference>
<feature type="region of interest" description="Disordered" evidence="1">
    <location>
        <begin position="59"/>
        <end position="83"/>
    </location>
</feature>
<comment type="caution">
    <text evidence="2">The sequence shown here is derived from an EMBL/GenBank/DDBJ whole genome shotgun (WGS) entry which is preliminary data.</text>
</comment>
<dbReference type="EMBL" id="PKIZ01000006">
    <property type="protein sequence ID" value="PKZ42041.1"/>
    <property type="molecule type" value="Genomic_DNA"/>
</dbReference>
<evidence type="ECO:0000313" key="2">
    <source>
        <dbReference type="EMBL" id="PKZ42041.1"/>
    </source>
</evidence>
<gene>
    <name evidence="2" type="ORF">CYJ76_04115</name>
</gene>
<evidence type="ECO:0000256" key="1">
    <source>
        <dbReference type="SAM" id="MobiDB-lite"/>
    </source>
</evidence>